<dbReference type="InterPro" id="IPR000980">
    <property type="entry name" value="SH2"/>
</dbReference>
<proteinExistence type="inferred from homology"/>
<dbReference type="Gene3D" id="2.30.29.30">
    <property type="entry name" value="Pleckstrin-homology domain (PH domain)/Phosphotyrosine-binding domain (PTB)"/>
    <property type="match status" value="1"/>
</dbReference>
<dbReference type="Proteomes" id="UP000525158">
    <property type="component" value="Unassembled WGS sequence"/>
</dbReference>
<sequence length="736" mass="77790">MSQVIQNHVLRVGQTVCVSSQEESKSLRPAGYAGCSALPIKFGYCSREGWAAPAAVVHTGARLLPSAGLYAAHPPFEPVAAQAQDTSSERPTAPHRPKEEEDASTDPEAHLVSPTLDIESLNKLILEIDPTFQPLTCKPVKDAVQPDAQGDAVATRKQDPEAIDIKYIEMTPGRATCPERLQGSPSPSGTPFSRSPQGNGSLPQKGGLRGNYSTSGSVVFSSPSRPVSPRSATLSCAVSPTCSKASECIAVPRQCAAGQTDSISYGPGALGTSPGFDNLLKPLQVMRTQQRSSWVSLLSTSPGSDTSYILGSSTHSLPHDDSDAHPAACRSADCPSPASSLGSPCPPSPSVRSHSGEAFGLSLHQPRTTCSTKANTSPSQKGQASSCPPSILNSAADIPVLLVNGCLEQGGASSRLAKAPPASDKQSPPPSCSPAAGLGGLNNALSAPALSCLSDSPLRAGQPTMKFVMDTSKYWFKPSITRDQAIQLLKDKEPGTFVVRDSTSYRGSFGLAMKVPVSPAGGQTGDESSDLIRHFLIESSAKGVHLKGASEELYFGSLSAFVYQHAITPLALPCRLSIPTRDLADGEDSPDGAPGSAPALLKKTAVCNVLYLNSVKVETLTGAPAIQKAISSTFELETLPTPTLVHFRATEQGVTLTDVQRKVFFRRHYPLAAIRFCGMDPENRKWQKYCKSSRIFGFVAKSQTDSENFCHLFAEYDTVQPVSLVIDLLRKLLPGP</sequence>
<feature type="non-terminal residue" evidence="7">
    <location>
        <position position="1"/>
    </location>
</feature>
<feature type="region of interest" description="Disordered" evidence="5">
    <location>
        <begin position="364"/>
        <end position="388"/>
    </location>
</feature>
<feature type="compositionally biased region" description="Polar residues" evidence="5">
    <location>
        <begin position="365"/>
        <end position="388"/>
    </location>
</feature>
<dbReference type="Pfam" id="PF08416">
    <property type="entry name" value="PTB"/>
    <property type="match status" value="1"/>
</dbReference>
<feature type="region of interest" description="Disordered" evidence="5">
    <location>
        <begin position="413"/>
        <end position="436"/>
    </location>
</feature>
<dbReference type="SMART" id="SM00252">
    <property type="entry name" value="SH2"/>
    <property type="match status" value="1"/>
</dbReference>
<dbReference type="SUPFAM" id="SSF55550">
    <property type="entry name" value="SH2 domain"/>
    <property type="match status" value="1"/>
</dbReference>
<feature type="region of interest" description="Disordered" evidence="5">
    <location>
        <begin position="170"/>
        <end position="232"/>
    </location>
</feature>
<dbReference type="InterPro" id="IPR013625">
    <property type="entry name" value="PTB"/>
</dbReference>
<evidence type="ECO:0000256" key="2">
    <source>
        <dbReference type="ARBA" id="ARBA00007881"/>
    </source>
</evidence>
<accession>A0A7L1IML9</accession>
<evidence type="ECO:0000313" key="7">
    <source>
        <dbReference type="EMBL" id="NXN39006.1"/>
    </source>
</evidence>
<feature type="domain" description="SH2" evidence="6">
    <location>
        <begin position="475"/>
        <end position="580"/>
    </location>
</feature>
<comment type="caution">
    <text evidence="7">The sequence shown here is derived from an EMBL/GenBank/DDBJ whole genome shotgun (WGS) entry which is preliminary data.</text>
</comment>
<feature type="compositionally biased region" description="Polar residues" evidence="5">
    <location>
        <begin position="183"/>
        <end position="202"/>
    </location>
</feature>
<dbReference type="SUPFAM" id="SSF50729">
    <property type="entry name" value="PH domain-like"/>
    <property type="match status" value="1"/>
</dbReference>
<evidence type="ECO:0000259" key="6">
    <source>
        <dbReference type="PROSITE" id="PS50001"/>
    </source>
</evidence>
<dbReference type="InterPro" id="IPR036860">
    <property type="entry name" value="SH2_dom_sf"/>
</dbReference>
<dbReference type="InterPro" id="IPR006020">
    <property type="entry name" value="PTB/PI_dom"/>
</dbReference>
<reference evidence="7 8" key="1">
    <citation type="submission" date="2019-09" db="EMBL/GenBank/DDBJ databases">
        <title>Bird 10,000 Genomes (B10K) Project - Family phase.</title>
        <authorList>
            <person name="Zhang G."/>
        </authorList>
    </citation>
    <scope>NUCLEOTIDE SEQUENCE [LARGE SCALE GENOMIC DNA]</scope>
    <source>
        <strain evidence="7">B10K-DU-002-36</strain>
        <tissue evidence="7">Muscle</tissue>
    </source>
</reference>
<evidence type="ECO:0000256" key="4">
    <source>
        <dbReference type="PROSITE-ProRule" id="PRU00191"/>
    </source>
</evidence>
<feature type="compositionally biased region" description="Low complexity" evidence="5">
    <location>
        <begin position="213"/>
        <end position="231"/>
    </location>
</feature>
<dbReference type="CDD" id="cd01213">
    <property type="entry name" value="PTB_tensin"/>
    <property type="match status" value="1"/>
</dbReference>
<evidence type="ECO:0000256" key="3">
    <source>
        <dbReference type="ARBA" id="ARBA00022999"/>
    </source>
</evidence>
<keyword evidence="3 4" id="KW-0727">SH2 domain</keyword>
<dbReference type="InterPro" id="IPR033929">
    <property type="entry name" value="Tensin_PTB"/>
</dbReference>
<feature type="region of interest" description="Disordered" evidence="5">
    <location>
        <begin position="309"/>
        <end position="330"/>
    </location>
</feature>
<gene>
    <name evidence="7" type="primary">Tns4</name>
    <name evidence="7" type="ORF">RHIAFR_R13078</name>
</gene>
<protein>
    <submittedName>
        <fullName evidence="7">TENS4 protein</fullName>
    </submittedName>
</protein>
<dbReference type="AlphaFoldDB" id="A0A7L1IML9"/>
<dbReference type="SMART" id="SM00462">
    <property type="entry name" value="PTB"/>
    <property type="match status" value="1"/>
</dbReference>
<dbReference type="PANTHER" id="PTHR45734:SF6">
    <property type="entry name" value="TENSIN-4"/>
    <property type="match status" value="1"/>
</dbReference>
<feature type="region of interest" description="Disordered" evidence="5">
    <location>
        <begin position="80"/>
        <end position="112"/>
    </location>
</feature>
<evidence type="ECO:0000256" key="5">
    <source>
        <dbReference type="SAM" id="MobiDB-lite"/>
    </source>
</evidence>
<keyword evidence="8" id="KW-1185">Reference proteome</keyword>
<name>A0A7L1IML9_SMUAF</name>
<evidence type="ECO:0000256" key="1">
    <source>
        <dbReference type="ARBA" id="ARBA00004246"/>
    </source>
</evidence>
<dbReference type="Pfam" id="PF00017">
    <property type="entry name" value="SH2"/>
    <property type="match status" value="1"/>
</dbReference>
<dbReference type="PANTHER" id="PTHR45734">
    <property type="entry name" value="TENSIN"/>
    <property type="match status" value="1"/>
</dbReference>
<dbReference type="Gene3D" id="3.30.505.10">
    <property type="entry name" value="SH2 domain"/>
    <property type="match status" value="1"/>
</dbReference>
<comment type="subcellular location">
    <subcellularLocation>
        <location evidence="1">Cell junction</location>
        <location evidence="1">Focal adhesion</location>
    </subcellularLocation>
</comment>
<dbReference type="InterPro" id="IPR011993">
    <property type="entry name" value="PH-like_dom_sf"/>
</dbReference>
<dbReference type="PROSITE" id="PS50001">
    <property type="entry name" value="SH2"/>
    <property type="match status" value="1"/>
</dbReference>
<evidence type="ECO:0000313" key="8">
    <source>
        <dbReference type="Proteomes" id="UP000525158"/>
    </source>
</evidence>
<feature type="non-terminal residue" evidence="7">
    <location>
        <position position="736"/>
    </location>
</feature>
<dbReference type="GO" id="GO:0005925">
    <property type="term" value="C:focal adhesion"/>
    <property type="evidence" value="ECO:0007669"/>
    <property type="project" value="UniProtKB-SubCell"/>
</dbReference>
<organism evidence="7 8">
    <name type="scientific">Smutsornis africanus</name>
    <name type="common">Double-banded courser</name>
    <name type="synonym">Rhinoptilus africanus</name>
    <dbReference type="NCBI Taxonomy" id="240209"/>
    <lineage>
        <taxon>Eukaryota</taxon>
        <taxon>Metazoa</taxon>
        <taxon>Chordata</taxon>
        <taxon>Craniata</taxon>
        <taxon>Vertebrata</taxon>
        <taxon>Euteleostomi</taxon>
        <taxon>Archelosauria</taxon>
        <taxon>Archosauria</taxon>
        <taxon>Dinosauria</taxon>
        <taxon>Saurischia</taxon>
        <taxon>Theropoda</taxon>
        <taxon>Coelurosauria</taxon>
        <taxon>Aves</taxon>
        <taxon>Neognathae</taxon>
        <taxon>Neoaves</taxon>
        <taxon>Charadriiformes</taxon>
        <taxon>Glareolidae</taxon>
        <taxon>Rhinoptilus</taxon>
    </lineage>
</organism>
<dbReference type="InterPro" id="IPR051484">
    <property type="entry name" value="Tensin_PTEN_phosphatase"/>
</dbReference>
<comment type="similarity">
    <text evidence="2">Belongs to the PTEN phosphatase protein family.</text>
</comment>
<dbReference type="EMBL" id="VXBO01004980">
    <property type="protein sequence ID" value="NXN39006.1"/>
    <property type="molecule type" value="Genomic_DNA"/>
</dbReference>